<protein>
    <recommendedName>
        <fullName evidence="3">Lipoprotein</fullName>
    </recommendedName>
</protein>
<evidence type="ECO:0008006" key="3">
    <source>
        <dbReference type="Google" id="ProtNLM"/>
    </source>
</evidence>
<sequence length="291" mass="33496">MRINHKSLIVIVLNGIFLQACDLSTDKTQKVEIEEKSSDFTPPMGPYGLPYRVGNLGGKPVNLSEGVSADYELCPVWEWSKAEPECKPRPKRNYDSVINFIAFEIRYTDETLLVTYVKAPQAKTLSREYKIQKSLLDTPWVNVFAYAGNRYLKDGDMTGLLDRTVNNKPFTSSSGRLSYREVYKKTDQLNYGLEKYIPDPKWISQYGYEETDDLYVSMEKNKNEDISMINCSNHPLLQKCTLRFILEPELKVHVDASFSKKHLKDWKEIQQSVKAMILSLTVQQTVTSHIE</sequence>
<proteinExistence type="predicted"/>
<evidence type="ECO:0000313" key="2">
    <source>
        <dbReference type="Proteomes" id="UP000196240"/>
    </source>
</evidence>
<evidence type="ECO:0000313" key="1">
    <source>
        <dbReference type="EMBL" id="SJX22428.1"/>
    </source>
</evidence>
<dbReference type="AlphaFoldDB" id="A0A1R7QDS4"/>
<accession>A0A1R7QDS4</accession>
<dbReference type="Proteomes" id="UP000196240">
    <property type="component" value="Unassembled WGS sequence"/>
</dbReference>
<dbReference type="InterPro" id="IPR049732">
    <property type="entry name" value="Smlt3025-like"/>
</dbReference>
<dbReference type="PROSITE" id="PS51257">
    <property type="entry name" value="PROKAR_LIPOPROTEIN"/>
    <property type="match status" value="1"/>
</dbReference>
<dbReference type="RefSeq" id="WP_087012953.1">
    <property type="nucleotide sequence ID" value="NZ_FUUY01000006.1"/>
</dbReference>
<organism evidence="1 2">
    <name type="scientific">Acinetobacter johnsonii</name>
    <dbReference type="NCBI Taxonomy" id="40214"/>
    <lineage>
        <taxon>Bacteria</taxon>
        <taxon>Pseudomonadati</taxon>
        <taxon>Pseudomonadota</taxon>
        <taxon>Gammaproteobacteria</taxon>
        <taxon>Moraxellales</taxon>
        <taxon>Moraxellaceae</taxon>
        <taxon>Acinetobacter</taxon>
    </lineage>
</organism>
<dbReference type="CDD" id="cd20897">
    <property type="entry name" value="Smlt3025-like"/>
    <property type="match status" value="1"/>
</dbReference>
<dbReference type="EMBL" id="FUUY01000006">
    <property type="protein sequence ID" value="SJX22428.1"/>
    <property type="molecule type" value="Genomic_DNA"/>
</dbReference>
<reference evidence="1 2" key="1">
    <citation type="submission" date="2017-02" db="EMBL/GenBank/DDBJ databases">
        <authorList>
            <person name="Peterson S.W."/>
        </authorList>
    </citation>
    <scope>NUCLEOTIDE SEQUENCE [LARGE SCALE GENOMIC DNA]</scope>
    <source>
        <strain evidence="1">C6</strain>
    </source>
</reference>
<gene>
    <name evidence="1" type="ORF">ACNJC6_02070</name>
</gene>
<name>A0A1R7QDS4_ACIJO</name>